<dbReference type="RefSeq" id="WP_256310941.1">
    <property type="nucleotide sequence ID" value="NZ_JANGAC010000004.1"/>
</dbReference>
<dbReference type="Proteomes" id="UP001524478">
    <property type="component" value="Unassembled WGS sequence"/>
</dbReference>
<name>A0ABT1S8L1_9FIRM</name>
<accession>A0ABT1S8L1</accession>
<dbReference type="EMBL" id="JANGAC010000004">
    <property type="protein sequence ID" value="MCQ4922806.1"/>
    <property type="molecule type" value="Genomic_DNA"/>
</dbReference>
<protein>
    <recommendedName>
        <fullName evidence="3">Acyl carrier protein</fullName>
    </recommendedName>
</protein>
<keyword evidence="2" id="KW-1185">Reference proteome</keyword>
<reference evidence="1 2" key="1">
    <citation type="submission" date="2022-06" db="EMBL/GenBank/DDBJ databases">
        <title>Isolation of gut microbiota from human fecal samples.</title>
        <authorList>
            <person name="Pamer E.G."/>
            <person name="Barat B."/>
            <person name="Waligurski E."/>
            <person name="Medina S."/>
            <person name="Paddock L."/>
            <person name="Mostad J."/>
        </authorList>
    </citation>
    <scope>NUCLEOTIDE SEQUENCE [LARGE SCALE GENOMIC DNA]</scope>
    <source>
        <strain evidence="1 2">DFI.7.95</strain>
    </source>
</reference>
<gene>
    <name evidence="1" type="ORF">NE686_06910</name>
</gene>
<evidence type="ECO:0000313" key="2">
    <source>
        <dbReference type="Proteomes" id="UP001524478"/>
    </source>
</evidence>
<proteinExistence type="predicted"/>
<evidence type="ECO:0008006" key="3">
    <source>
        <dbReference type="Google" id="ProtNLM"/>
    </source>
</evidence>
<comment type="caution">
    <text evidence="1">The sequence shown here is derived from an EMBL/GenBank/DDBJ whole genome shotgun (WGS) entry which is preliminary data.</text>
</comment>
<sequence>MITKELTTVLLEILEEDYLISSDRLKEEYWDMPLTGKHFRLSGFELAALVLEFEKRTGIMIDINEKPMYALASINDILKSISQGEFATNN</sequence>
<organism evidence="1 2">
    <name type="scientific">Tissierella carlieri</name>
    <dbReference type="NCBI Taxonomy" id="689904"/>
    <lineage>
        <taxon>Bacteria</taxon>
        <taxon>Bacillati</taxon>
        <taxon>Bacillota</taxon>
        <taxon>Tissierellia</taxon>
        <taxon>Tissierellales</taxon>
        <taxon>Tissierellaceae</taxon>
        <taxon>Tissierella</taxon>
    </lineage>
</organism>
<evidence type="ECO:0000313" key="1">
    <source>
        <dbReference type="EMBL" id="MCQ4922806.1"/>
    </source>
</evidence>